<evidence type="ECO:0000313" key="7">
    <source>
        <dbReference type="Proteomes" id="UP000318582"/>
    </source>
</evidence>
<keyword evidence="7" id="KW-1185">Reference proteome</keyword>
<accession>A0A507EEW2</accession>
<keyword evidence="2 5" id="KW-0812">Transmembrane</keyword>
<dbReference type="Proteomes" id="UP000318582">
    <property type="component" value="Unassembled WGS sequence"/>
</dbReference>
<feature type="transmembrane region" description="Helical" evidence="5">
    <location>
        <begin position="162"/>
        <end position="184"/>
    </location>
</feature>
<evidence type="ECO:0000256" key="5">
    <source>
        <dbReference type="SAM" id="Phobius"/>
    </source>
</evidence>
<dbReference type="STRING" id="109895.A0A507EEW2"/>
<organism evidence="6 7">
    <name type="scientific">Powellomyces hirtus</name>
    <dbReference type="NCBI Taxonomy" id="109895"/>
    <lineage>
        <taxon>Eukaryota</taxon>
        <taxon>Fungi</taxon>
        <taxon>Fungi incertae sedis</taxon>
        <taxon>Chytridiomycota</taxon>
        <taxon>Chytridiomycota incertae sedis</taxon>
        <taxon>Chytridiomycetes</taxon>
        <taxon>Spizellomycetales</taxon>
        <taxon>Powellomycetaceae</taxon>
        <taxon>Powellomyces</taxon>
    </lineage>
</organism>
<comment type="subcellular location">
    <subcellularLocation>
        <location evidence="1">Membrane</location>
        <topology evidence="1">Multi-pass membrane protein</topology>
    </subcellularLocation>
</comment>
<reference evidence="6 7" key="1">
    <citation type="journal article" date="2019" name="Sci. Rep.">
        <title>Comparative genomics of chytrid fungi reveal insights into the obligate biotrophic and pathogenic lifestyle of Synchytrium endobioticum.</title>
        <authorList>
            <person name="van de Vossenberg B.T.L.H."/>
            <person name="Warris S."/>
            <person name="Nguyen H.D.T."/>
            <person name="van Gent-Pelzer M.P.E."/>
            <person name="Joly D.L."/>
            <person name="van de Geest H.C."/>
            <person name="Bonants P.J.M."/>
            <person name="Smith D.S."/>
            <person name="Levesque C.A."/>
            <person name="van der Lee T.A.J."/>
        </authorList>
    </citation>
    <scope>NUCLEOTIDE SEQUENCE [LARGE SCALE GENOMIC DNA]</scope>
    <source>
        <strain evidence="6 7">CBS 809.83</strain>
    </source>
</reference>
<feature type="transmembrane region" description="Helical" evidence="5">
    <location>
        <begin position="97"/>
        <end position="117"/>
    </location>
</feature>
<dbReference type="AlphaFoldDB" id="A0A507EEW2"/>
<evidence type="ECO:0000256" key="2">
    <source>
        <dbReference type="ARBA" id="ARBA00022692"/>
    </source>
</evidence>
<feature type="transmembrane region" description="Helical" evidence="5">
    <location>
        <begin position="57"/>
        <end position="77"/>
    </location>
</feature>
<dbReference type="GO" id="GO:0035869">
    <property type="term" value="C:ciliary transition zone"/>
    <property type="evidence" value="ECO:0007669"/>
    <property type="project" value="TreeGrafter"/>
</dbReference>
<dbReference type="Pfam" id="PF09799">
    <property type="entry name" value="Transmemb_17"/>
    <property type="match status" value="1"/>
</dbReference>
<feature type="transmembrane region" description="Helical" evidence="5">
    <location>
        <begin position="129"/>
        <end position="150"/>
    </location>
</feature>
<proteinExistence type="predicted"/>
<evidence type="ECO:0000256" key="4">
    <source>
        <dbReference type="ARBA" id="ARBA00023136"/>
    </source>
</evidence>
<evidence type="ECO:0000313" key="6">
    <source>
        <dbReference type="EMBL" id="TPX62364.1"/>
    </source>
</evidence>
<name>A0A507EEW2_9FUNG</name>
<gene>
    <name evidence="6" type="ORF">PhCBS80983_g00565</name>
</gene>
<dbReference type="PANTHER" id="PTHR13531">
    <property type="entry name" value="GEO07735P1-RELATED-RELATED"/>
    <property type="match status" value="1"/>
</dbReference>
<dbReference type="GO" id="GO:0016020">
    <property type="term" value="C:membrane"/>
    <property type="evidence" value="ECO:0007669"/>
    <property type="project" value="UniProtKB-SubCell"/>
</dbReference>
<dbReference type="PANTHER" id="PTHR13531:SF6">
    <property type="entry name" value="TMEM (HUMAN TRANSMEMBRANE PROTEIN) HOMOLOG"/>
    <property type="match status" value="1"/>
</dbReference>
<dbReference type="InterPro" id="IPR019184">
    <property type="entry name" value="Uncharacterised_TM-17"/>
</dbReference>
<keyword evidence="3 5" id="KW-1133">Transmembrane helix</keyword>
<evidence type="ECO:0000256" key="1">
    <source>
        <dbReference type="ARBA" id="ARBA00004141"/>
    </source>
</evidence>
<sequence>MTVQHHNSAASLYRTGLEHTAKRLFPSYRNLADAASANGDHGRRTADDHSSEILSNLYLQILLFCNVWFMLPVWAIGMTITAVWKASHDTYSTSSKLGTIVLVPTFALIECSRLYLGYKGNLHEKVPEVAGHLLLTVFPQLFIVFYLAAAGQATGFETAINILYVLLFLLPQIVAAVIAARGLVRAQSARFFLTAHEVAQ</sequence>
<dbReference type="EMBL" id="QEAQ01000003">
    <property type="protein sequence ID" value="TPX62364.1"/>
    <property type="molecule type" value="Genomic_DNA"/>
</dbReference>
<protein>
    <submittedName>
        <fullName evidence="6">Uncharacterized protein</fullName>
    </submittedName>
</protein>
<keyword evidence="4 5" id="KW-0472">Membrane</keyword>
<evidence type="ECO:0000256" key="3">
    <source>
        <dbReference type="ARBA" id="ARBA00022989"/>
    </source>
</evidence>
<comment type="caution">
    <text evidence="6">The sequence shown here is derived from an EMBL/GenBank/DDBJ whole genome shotgun (WGS) entry which is preliminary data.</text>
</comment>
<dbReference type="GO" id="GO:1905515">
    <property type="term" value="P:non-motile cilium assembly"/>
    <property type="evidence" value="ECO:0007669"/>
    <property type="project" value="TreeGrafter"/>
</dbReference>